<accession>A0ABN9YF20</accession>
<dbReference type="Gene3D" id="3.20.20.80">
    <property type="entry name" value="Glycosidases"/>
    <property type="match status" value="1"/>
</dbReference>
<proteinExistence type="predicted"/>
<dbReference type="Proteomes" id="UP001189429">
    <property type="component" value="Unassembled WGS sequence"/>
</dbReference>
<keyword evidence="2" id="KW-1185">Reference proteome</keyword>
<sequence length="202" mass="22530">MRVAWPGAMARSLRAVDHCTQRPARVCRRGRGALLALAAAGLVPARAAMAPLGGEYGFLTEFSDVVSEDTARARVREMMEKFAVREFQFYNAFEGFSRPPGQHLERWHCTFSEQVSRNILRAYTEEIANLGGRSWLLLQMMAVDVGDSARLQRVASLGHKVVNRRCAADPRRGGAHPRPRGRGRARLGRVCGLPELLRHPLE</sequence>
<protein>
    <submittedName>
        <fullName evidence="1">Uncharacterized protein</fullName>
    </submittedName>
</protein>
<feature type="non-terminal residue" evidence="1">
    <location>
        <position position="202"/>
    </location>
</feature>
<dbReference type="EMBL" id="CAUYUJ010022390">
    <property type="protein sequence ID" value="CAK0910381.1"/>
    <property type="molecule type" value="Genomic_DNA"/>
</dbReference>
<organism evidence="1 2">
    <name type="scientific">Prorocentrum cordatum</name>
    <dbReference type="NCBI Taxonomy" id="2364126"/>
    <lineage>
        <taxon>Eukaryota</taxon>
        <taxon>Sar</taxon>
        <taxon>Alveolata</taxon>
        <taxon>Dinophyceae</taxon>
        <taxon>Prorocentrales</taxon>
        <taxon>Prorocentraceae</taxon>
        <taxon>Prorocentrum</taxon>
    </lineage>
</organism>
<gene>
    <name evidence="1" type="ORF">PCOR1329_LOCUS84577</name>
</gene>
<evidence type="ECO:0000313" key="2">
    <source>
        <dbReference type="Proteomes" id="UP001189429"/>
    </source>
</evidence>
<reference evidence="1" key="1">
    <citation type="submission" date="2023-10" db="EMBL/GenBank/DDBJ databases">
        <authorList>
            <person name="Chen Y."/>
            <person name="Shah S."/>
            <person name="Dougan E. K."/>
            <person name="Thang M."/>
            <person name="Chan C."/>
        </authorList>
    </citation>
    <scope>NUCLEOTIDE SEQUENCE [LARGE SCALE GENOMIC DNA]</scope>
</reference>
<name>A0ABN9YF20_9DINO</name>
<evidence type="ECO:0000313" key="1">
    <source>
        <dbReference type="EMBL" id="CAK0910381.1"/>
    </source>
</evidence>
<comment type="caution">
    <text evidence="1">The sequence shown here is derived from an EMBL/GenBank/DDBJ whole genome shotgun (WGS) entry which is preliminary data.</text>
</comment>